<dbReference type="Pfam" id="PF25583">
    <property type="entry name" value="WCX"/>
    <property type="match status" value="1"/>
</dbReference>
<dbReference type="InterPro" id="IPR036390">
    <property type="entry name" value="WH_DNA-bd_sf"/>
</dbReference>
<evidence type="ECO:0000259" key="1">
    <source>
        <dbReference type="Pfam" id="PF13280"/>
    </source>
</evidence>
<evidence type="ECO:0000259" key="2">
    <source>
        <dbReference type="Pfam" id="PF25583"/>
    </source>
</evidence>
<evidence type="ECO:0000313" key="3">
    <source>
        <dbReference type="EMBL" id="TYO99672.1"/>
    </source>
</evidence>
<name>A0A5D3WLS4_9BACT</name>
<gene>
    <name evidence="3" type="ORF">EDC39_102197</name>
</gene>
<dbReference type="PROSITE" id="PS52050">
    <property type="entry name" value="WYL"/>
    <property type="match status" value="1"/>
</dbReference>
<protein>
    <submittedName>
        <fullName evidence="3">Putative DNA-binding transcriptional regulator YafY</fullName>
    </submittedName>
</protein>
<feature type="domain" description="WYL" evidence="1">
    <location>
        <begin position="158"/>
        <end position="226"/>
    </location>
</feature>
<dbReference type="GO" id="GO:0003677">
    <property type="term" value="F:DNA binding"/>
    <property type="evidence" value="ECO:0007669"/>
    <property type="project" value="UniProtKB-KW"/>
</dbReference>
<dbReference type="InterPro" id="IPR057727">
    <property type="entry name" value="WCX_dom"/>
</dbReference>
<reference evidence="3 4" key="1">
    <citation type="submission" date="2019-07" db="EMBL/GenBank/DDBJ databases">
        <title>Genomic Encyclopedia of Type Strains, Phase IV (KMG-IV): sequencing the most valuable type-strain genomes for metagenomic binning, comparative biology and taxonomic classification.</title>
        <authorList>
            <person name="Goeker M."/>
        </authorList>
    </citation>
    <scope>NUCLEOTIDE SEQUENCE [LARGE SCALE GENOMIC DNA]</scope>
    <source>
        <strain evidence="3 4">SS015</strain>
    </source>
</reference>
<dbReference type="InterPro" id="IPR051534">
    <property type="entry name" value="CBASS_pafABC_assoc_protein"/>
</dbReference>
<sequence>MKKGPRDKNQVLLRQWQMLKHVPRRGRRTAQEIHQMLREDGFDVDLRTVQRDLKQLWEGNIFPLCRDDNKPIGWYWDREADIFDLPGMDPHTALVVRMAESHLESVLPPSCMDLIRPRARQAVKVLDQTDLDHYRRWPYKVRVISRAQPLLPPDIDPQVLKTLYDALLRGVKVRGMYRGVGKQEAEERIFSPQGLVIADPVIYLLASFKDYPKIYHLALHRFESAEALTEKAHVIPEFDLDAYLEAGAFGFPVKEGDTIRLKAVFYDGAGEHLVESPLSTNQTYQREEEDIIITAEVPNTQQLRWWLASFGEMVEVLEPKSLRNEFAEMAKEMLEMYS</sequence>
<dbReference type="PANTHER" id="PTHR34580:SF1">
    <property type="entry name" value="PROTEIN PAFC"/>
    <property type="match status" value="1"/>
</dbReference>
<comment type="caution">
    <text evidence="3">The sequence shown here is derived from an EMBL/GenBank/DDBJ whole genome shotgun (WGS) entry which is preliminary data.</text>
</comment>
<evidence type="ECO:0000313" key="4">
    <source>
        <dbReference type="Proteomes" id="UP000324159"/>
    </source>
</evidence>
<feature type="domain" description="WCX" evidence="2">
    <location>
        <begin position="258"/>
        <end position="334"/>
    </location>
</feature>
<dbReference type="SUPFAM" id="SSF46785">
    <property type="entry name" value="Winged helix' DNA-binding domain"/>
    <property type="match status" value="1"/>
</dbReference>
<dbReference type="Proteomes" id="UP000324159">
    <property type="component" value="Unassembled WGS sequence"/>
</dbReference>
<keyword evidence="4" id="KW-1185">Reference proteome</keyword>
<dbReference type="RefSeq" id="WP_187426630.1">
    <property type="nucleotide sequence ID" value="NZ_VNIB01000002.1"/>
</dbReference>
<keyword evidence="3" id="KW-0238">DNA-binding</keyword>
<dbReference type="InterPro" id="IPR026881">
    <property type="entry name" value="WYL_dom"/>
</dbReference>
<organism evidence="3 4">
    <name type="scientific">Geothermobacter ehrlichii</name>
    <dbReference type="NCBI Taxonomy" id="213224"/>
    <lineage>
        <taxon>Bacteria</taxon>
        <taxon>Pseudomonadati</taxon>
        <taxon>Thermodesulfobacteriota</taxon>
        <taxon>Desulfuromonadia</taxon>
        <taxon>Desulfuromonadales</taxon>
        <taxon>Geothermobacteraceae</taxon>
        <taxon>Geothermobacter</taxon>
    </lineage>
</organism>
<dbReference type="EMBL" id="VNIB01000002">
    <property type="protein sequence ID" value="TYO99672.1"/>
    <property type="molecule type" value="Genomic_DNA"/>
</dbReference>
<proteinExistence type="predicted"/>
<dbReference type="Pfam" id="PF13280">
    <property type="entry name" value="WYL"/>
    <property type="match status" value="1"/>
</dbReference>
<dbReference type="AlphaFoldDB" id="A0A5D3WLS4"/>
<accession>A0A5D3WLS4</accession>
<dbReference type="PANTHER" id="PTHR34580">
    <property type="match status" value="1"/>
</dbReference>